<sequence>MTTTQNPHSDVLVVHASKSGGTAGIATTVAEELRAHGLTVDVATAADAAADGVTLAGYRAVVLGSAIYSRRWRPEAMRFLRRHRVMLRARRVWLFQSGPCGPEAAHDAEHGAHEPRAVAELREDLDMAPPMTFGGVLDPATARGFLARRMARGPLAGDFRDMDRVRAWARDIAVQVRQLSRAG</sequence>
<dbReference type="InterPro" id="IPR029039">
    <property type="entry name" value="Flavoprotein-like_sf"/>
</dbReference>
<feature type="domain" description="Flavodoxin-like" evidence="1">
    <location>
        <begin position="11"/>
        <end position="173"/>
    </location>
</feature>
<gene>
    <name evidence="2" type="ORF">GCM10023175_17190</name>
</gene>
<proteinExistence type="predicted"/>
<reference evidence="3" key="1">
    <citation type="journal article" date="2019" name="Int. J. Syst. Evol. Microbiol.">
        <title>The Global Catalogue of Microorganisms (GCM) 10K type strain sequencing project: providing services to taxonomists for standard genome sequencing and annotation.</title>
        <authorList>
            <consortium name="The Broad Institute Genomics Platform"/>
            <consortium name="The Broad Institute Genome Sequencing Center for Infectious Disease"/>
            <person name="Wu L."/>
            <person name="Ma J."/>
        </authorList>
    </citation>
    <scope>NUCLEOTIDE SEQUENCE [LARGE SCALE GENOMIC DNA]</scope>
    <source>
        <strain evidence="3">JCM 17906</strain>
    </source>
</reference>
<dbReference type="RefSeq" id="WP_345414509.1">
    <property type="nucleotide sequence ID" value="NZ_BAABGT010000025.1"/>
</dbReference>
<dbReference type="PROSITE" id="PS50902">
    <property type="entry name" value="FLAVODOXIN_LIKE"/>
    <property type="match status" value="1"/>
</dbReference>
<evidence type="ECO:0000313" key="3">
    <source>
        <dbReference type="Proteomes" id="UP001501598"/>
    </source>
</evidence>
<dbReference type="EMBL" id="BAABGT010000025">
    <property type="protein sequence ID" value="GAA4542205.1"/>
    <property type="molecule type" value="Genomic_DNA"/>
</dbReference>
<dbReference type="Proteomes" id="UP001501598">
    <property type="component" value="Unassembled WGS sequence"/>
</dbReference>
<organism evidence="2 3">
    <name type="scientific">Pseudonocardia xishanensis</name>
    <dbReference type="NCBI Taxonomy" id="630995"/>
    <lineage>
        <taxon>Bacteria</taxon>
        <taxon>Bacillati</taxon>
        <taxon>Actinomycetota</taxon>
        <taxon>Actinomycetes</taxon>
        <taxon>Pseudonocardiales</taxon>
        <taxon>Pseudonocardiaceae</taxon>
        <taxon>Pseudonocardia</taxon>
    </lineage>
</organism>
<dbReference type="InterPro" id="IPR026816">
    <property type="entry name" value="Flavodoxin_dom"/>
</dbReference>
<accession>A0ABP8RMG9</accession>
<keyword evidence="3" id="KW-1185">Reference proteome</keyword>
<name>A0ABP8RMG9_9PSEU</name>
<dbReference type="InterPro" id="IPR008254">
    <property type="entry name" value="Flavodoxin/NO_synth"/>
</dbReference>
<protein>
    <submittedName>
        <fullName evidence="2">Flavodoxin domain-containing protein</fullName>
    </submittedName>
</protein>
<comment type="caution">
    <text evidence="2">The sequence shown here is derived from an EMBL/GenBank/DDBJ whole genome shotgun (WGS) entry which is preliminary data.</text>
</comment>
<dbReference type="Pfam" id="PF12724">
    <property type="entry name" value="Flavodoxin_5"/>
    <property type="match status" value="1"/>
</dbReference>
<evidence type="ECO:0000259" key="1">
    <source>
        <dbReference type="PROSITE" id="PS50902"/>
    </source>
</evidence>
<dbReference type="Gene3D" id="3.40.50.360">
    <property type="match status" value="1"/>
</dbReference>
<evidence type="ECO:0000313" key="2">
    <source>
        <dbReference type="EMBL" id="GAA4542205.1"/>
    </source>
</evidence>
<dbReference type="SUPFAM" id="SSF52218">
    <property type="entry name" value="Flavoproteins"/>
    <property type="match status" value="1"/>
</dbReference>